<dbReference type="Proteomes" id="UP000323521">
    <property type="component" value="Chromosome"/>
</dbReference>
<dbReference type="Pfam" id="PF20306">
    <property type="entry name" value="Sp-DndD"/>
    <property type="match status" value="1"/>
</dbReference>
<organism evidence="1 2">
    <name type="scientific">Formimonas warabiya</name>
    <dbReference type="NCBI Taxonomy" id="1761012"/>
    <lineage>
        <taxon>Bacteria</taxon>
        <taxon>Bacillati</taxon>
        <taxon>Bacillota</taxon>
        <taxon>Clostridia</taxon>
        <taxon>Eubacteriales</taxon>
        <taxon>Peptococcaceae</taxon>
        <taxon>Candidatus Formimonas</taxon>
    </lineage>
</organism>
<dbReference type="AlphaFoldDB" id="A0A3G1KWI9"/>
<gene>
    <name evidence="1" type="ORF">DCMF_19935</name>
</gene>
<name>A0A3G1KWI9_FORW1</name>
<evidence type="ECO:0000313" key="1">
    <source>
        <dbReference type="EMBL" id="ATW26729.1"/>
    </source>
</evidence>
<proteinExistence type="predicted"/>
<dbReference type="KEGG" id="fwa:DCMF_19935"/>
<sequence length="71" mass="8109">MMNSVEVEELLKVLEAVRAEKYPDIPADLIKDIVTAQFENQDNPEQGSRVTKKLVDDYMKDVKLDEAKAGW</sequence>
<dbReference type="EMBL" id="CP017634">
    <property type="protein sequence ID" value="ATW26729.1"/>
    <property type="molecule type" value="Genomic_DNA"/>
</dbReference>
<accession>A0A3G1KWI9</accession>
<keyword evidence="2" id="KW-1185">Reference proteome</keyword>
<dbReference type="RefSeq" id="WP_148136048.1">
    <property type="nucleotide sequence ID" value="NZ_CP017634.1"/>
</dbReference>
<evidence type="ECO:0000313" key="2">
    <source>
        <dbReference type="Proteomes" id="UP000323521"/>
    </source>
</evidence>
<protein>
    <submittedName>
        <fullName evidence="1">Uncharacterized protein</fullName>
    </submittedName>
</protein>
<dbReference type="InterPro" id="IPR046882">
    <property type="entry name" value="Sp-DndD"/>
</dbReference>
<dbReference type="OrthoDB" id="9976929at2"/>
<reference evidence="1 2" key="1">
    <citation type="submission" date="2016-10" db="EMBL/GenBank/DDBJ databases">
        <title>Complete Genome Sequence of Peptococcaceae strain DCMF.</title>
        <authorList>
            <person name="Edwards R.J."/>
            <person name="Holland S.I."/>
            <person name="Deshpande N.P."/>
            <person name="Wong Y.K."/>
            <person name="Ertan H."/>
            <person name="Manefield M."/>
            <person name="Russell T.L."/>
            <person name="Lee M.J."/>
        </authorList>
    </citation>
    <scope>NUCLEOTIDE SEQUENCE [LARGE SCALE GENOMIC DNA]</scope>
    <source>
        <strain evidence="1 2">DCMF</strain>
    </source>
</reference>